<dbReference type="EMBL" id="CAXITT010000836">
    <property type="protein sequence ID" value="CAL1546633.1"/>
    <property type="molecule type" value="Genomic_DNA"/>
</dbReference>
<comment type="subcellular location">
    <subcellularLocation>
        <location evidence="1">Mitochondrion outer membrane</location>
    </subcellularLocation>
</comment>
<evidence type="ECO:0000256" key="1">
    <source>
        <dbReference type="ARBA" id="ARBA00004294"/>
    </source>
</evidence>
<dbReference type="GO" id="GO:0005741">
    <property type="term" value="C:mitochondrial outer membrane"/>
    <property type="evidence" value="ECO:0007669"/>
    <property type="project" value="UniProtKB-SubCell"/>
</dbReference>
<dbReference type="AlphaFoldDB" id="A0AAV2IJ00"/>
<dbReference type="PANTHER" id="PTHR46840">
    <property type="entry name" value="ARMADILLO REPEAT-CONTAINING PROTEIN 1"/>
    <property type="match status" value="1"/>
</dbReference>
<keyword evidence="3" id="KW-0472">Membrane</keyword>
<comment type="subunit">
    <text evidence="5">Interacts with mitochondrial contact site and cristae organizing system (MICOS) complex components IMMT/MIC60 and MICOS10/MIC10. Interacts with mitochondrial outer membrane sorting assembly machinery (SAM) complex components SAMM50 and MTX1.</text>
</comment>
<reference evidence="6 7" key="1">
    <citation type="submission" date="2024-04" db="EMBL/GenBank/DDBJ databases">
        <authorList>
            <consortium name="Genoscope - CEA"/>
            <person name="William W."/>
        </authorList>
    </citation>
    <scope>NUCLEOTIDE SEQUENCE [LARGE SCALE GENOMIC DNA]</scope>
</reference>
<keyword evidence="3" id="KW-1000">Mitochondrion outer membrane</keyword>
<dbReference type="Proteomes" id="UP001497497">
    <property type="component" value="Unassembled WGS sequence"/>
</dbReference>
<comment type="function">
    <text evidence="4">In association with mitochondrial contact site and cristae organizing system (MICOS) complex components and mitochondrial outer membrane sorting assembly machinery (SAM) complex components may regulate mitochondrial dynamics playing a role in determining mitochondrial length, distribution and motility.</text>
</comment>
<dbReference type="PANTHER" id="PTHR46840:SF2">
    <property type="entry name" value="ARMADILLO REPEAT-CONTAINING PROTEIN 1"/>
    <property type="match status" value="1"/>
</dbReference>
<dbReference type="Gene3D" id="1.25.10.10">
    <property type="entry name" value="Leucine-rich Repeat Variant"/>
    <property type="match status" value="1"/>
</dbReference>
<protein>
    <recommendedName>
        <fullName evidence="2">Armadillo repeat-containing protein 1</fullName>
    </recommendedName>
</protein>
<keyword evidence="7" id="KW-1185">Reference proteome</keyword>
<name>A0AAV2IJ00_LYMST</name>
<evidence type="ECO:0000256" key="5">
    <source>
        <dbReference type="ARBA" id="ARBA00046478"/>
    </source>
</evidence>
<comment type="caution">
    <text evidence="6">The sequence shown here is derived from an EMBL/GenBank/DDBJ whole genome shotgun (WGS) entry which is preliminary data.</text>
</comment>
<dbReference type="SUPFAM" id="SSF48371">
    <property type="entry name" value="ARM repeat"/>
    <property type="match status" value="1"/>
</dbReference>
<accession>A0AAV2IJ00</accession>
<evidence type="ECO:0000313" key="7">
    <source>
        <dbReference type="Proteomes" id="UP001497497"/>
    </source>
</evidence>
<dbReference type="InterPro" id="IPR016024">
    <property type="entry name" value="ARM-type_fold"/>
</dbReference>
<keyword evidence="3" id="KW-0496">Mitochondrion</keyword>
<evidence type="ECO:0000256" key="2">
    <source>
        <dbReference type="ARBA" id="ARBA00013732"/>
    </source>
</evidence>
<gene>
    <name evidence="6" type="ORF">GSLYS_00020010001</name>
</gene>
<dbReference type="InterPro" id="IPR016617">
    <property type="entry name" value="ARMC1"/>
</dbReference>
<proteinExistence type="predicted"/>
<sequence>MVTADAIAAMKSMALDPRKRAALAKDATCIGGLVIVLSNADTTIVKEALQTLLLLSECQEACTFLKNHVGMLDQLETILNGCEKDETVMRLAELLHTKLSETSDTSSNASMPLKDLSNVSRQSTHVKNLSAQGHSKAKSIVLQIKGFHEKSDRDLCARLLLKVKGVISITFDITKKRCILRTKMDVKPETLILAIAKSMTMTAQQVVRNEKGEESFVCFDTIQHHVSQDKENEDLPDYLSDDSDSTFVEEKAIKRPTEEDKKKSSGWFSMAANFLSNSLYW</sequence>
<organism evidence="6 7">
    <name type="scientific">Lymnaea stagnalis</name>
    <name type="common">Great pond snail</name>
    <name type="synonym">Helix stagnalis</name>
    <dbReference type="NCBI Taxonomy" id="6523"/>
    <lineage>
        <taxon>Eukaryota</taxon>
        <taxon>Metazoa</taxon>
        <taxon>Spiralia</taxon>
        <taxon>Lophotrochozoa</taxon>
        <taxon>Mollusca</taxon>
        <taxon>Gastropoda</taxon>
        <taxon>Heterobranchia</taxon>
        <taxon>Euthyneura</taxon>
        <taxon>Panpulmonata</taxon>
        <taxon>Hygrophila</taxon>
        <taxon>Lymnaeoidea</taxon>
        <taxon>Lymnaeidae</taxon>
        <taxon>Lymnaea</taxon>
    </lineage>
</organism>
<dbReference type="InterPro" id="IPR011989">
    <property type="entry name" value="ARM-like"/>
</dbReference>
<evidence type="ECO:0000256" key="4">
    <source>
        <dbReference type="ARBA" id="ARBA00023764"/>
    </source>
</evidence>
<evidence type="ECO:0000256" key="3">
    <source>
        <dbReference type="ARBA" id="ARBA00022787"/>
    </source>
</evidence>
<evidence type="ECO:0000313" key="6">
    <source>
        <dbReference type="EMBL" id="CAL1546633.1"/>
    </source>
</evidence>